<evidence type="ECO:0000313" key="5">
    <source>
        <dbReference type="EMBL" id="GGJ25026.1"/>
    </source>
</evidence>
<protein>
    <recommendedName>
        <fullName evidence="4">Glycoside hydrolase family 3 N-terminal domain-containing protein</fullName>
    </recommendedName>
</protein>
<dbReference type="NCBIfam" id="NF003740">
    <property type="entry name" value="PRK05337.1"/>
    <property type="match status" value="1"/>
</dbReference>
<dbReference type="PRINTS" id="PR00133">
    <property type="entry name" value="GLHYDRLASE3"/>
</dbReference>
<dbReference type="InterPro" id="IPR050226">
    <property type="entry name" value="NagZ_Beta-hexosaminidase"/>
</dbReference>
<dbReference type="Pfam" id="PF00933">
    <property type="entry name" value="Glyco_hydro_3"/>
    <property type="match status" value="1"/>
</dbReference>
<dbReference type="InterPro" id="IPR036881">
    <property type="entry name" value="Glyco_hydro_3_C_sf"/>
</dbReference>
<evidence type="ECO:0000313" key="6">
    <source>
        <dbReference type="Proteomes" id="UP000632222"/>
    </source>
</evidence>
<keyword evidence="6" id="KW-1185">Reference proteome</keyword>
<dbReference type="PANTHER" id="PTHR30480">
    <property type="entry name" value="BETA-HEXOSAMINIDASE-RELATED"/>
    <property type="match status" value="1"/>
</dbReference>
<reference evidence="6" key="1">
    <citation type="journal article" date="2019" name="Int. J. Syst. Evol. Microbiol.">
        <title>The Global Catalogue of Microorganisms (GCM) 10K type strain sequencing project: providing services to taxonomists for standard genome sequencing and annotation.</title>
        <authorList>
            <consortium name="The Broad Institute Genomics Platform"/>
            <consortium name="The Broad Institute Genome Sequencing Center for Infectious Disease"/>
            <person name="Wu L."/>
            <person name="Ma J."/>
        </authorList>
    </citation>
    <scope>NUCLEOTIDE SEQUENCE [LARGE SCALE GENOMIC DNA]</scope>
    <source>
        <strain evidence="6">JCM 14370</strain>
    </source>
</reference>
<dbReference type="SUPFAM" id="SSF51445">
    <property type="entry name" value="(Trans)glycosidases"/>
    <property type="match status" value="1"/>
</dbReference>
<sequence length="494" mass="53902">MIVDIPGATLDENTRLFLQKYRFKGICLFRRNVQSPEQLHQLMADLREVLGEDALIAIDQEGGAVIRILDTPQAPSAMALGATANPEISRQVGAAVGRGLRSYGINWNYAPSLDVNVNPLNPMIGDRSFGSDPESVALHGVNWALGLEEAGVLSSVKHFPGHGDTHIDTHLALPTVNKPLEELLATELHPFKKAAEAGVGSMMTAHIIFPALDPENPATLSEKILGGLLRDSWGYDGLIVTDAMDMHAISRQYEGGKAAIKALNAGADLVLCVNDAALQEQQVEAIAQAIEDGSLNAELLARSEARLARFSVRFPCIPVPYSEAQQTEDDALMLTASRLALTEHRIEHLPDTQEPTLLLCPENLSVGGAYEDTLSPSHLQERLQEVFPSLTLLTYPQHDALQVLPQLQQALQDTQQVLLGGLARELFTPEEQQLVATVQQQNLPILHLALWNPYQVMQLDLPALITYGFRDNALQALQEALQGKNPTGKLPVRF</sequence>
<gene>
    <name evidence="5" type="ORF">GCM10008938_08910</name>
</gene>
<organism evidence="5 6">
    <name type="scientific">Deinococcus roseus</name>
    <dbReference type="NCBI Taxonomy" id="392414"/>
    <lineage>
        <taxon>Bacteria</taxon>
        <taxon>Thermotogati</taxon>
        <taxon>Deinococcota</taxon>
        <taxon>Deinococci</taxon>
        <taxon>Deinococcales</taxon>
        <taxon>Deinococcaceae</taxon>
        <taxon>Deinococcus</taxon>
    </lineage>
</organism>
<dbReference type="Gene3D" id="3.40.50.1700">
    <property type="entry name" value="Glycoside hydrolase family 3 C-terminal domain"/>
    <property type="match status" value="1"/>
</dbReference>
<comment type="caution">
    <text evidence="5">The sequence shown here is derived from an EMBL/GenBank/DDBJ whole genome shotgun (WGS) entry which is preliminary data.</text>
</comment>
<proteinExistence type="inferred from homology"/>
<dbReference type="Gene3D" id="3.20.20.300">
    <property type="entry name" value="Glycoside hydrolase, family 3, N-terminal domain"/>
    <property type="match status" value="1"/>
</dbReference>
<keyword evidence="2" id="KW-0378">Hydrolase</keyword>
<dbReference type="EMBL" id="BMOD01000002">
    <property type="protein sequence ID" value="GGJ25026.1"/>
    <property type="molecule type" value="Genomic_DNA"/>
</dbReference>
<evidence type="ECO:0000259" key="4">
    <source>
        <dbReference type="Pfam" id="PF00933"/>
    </source>
</evidence>
<accession>A0ABQ2CZG8</accession>
<dbReference type="PANTHER" id="PTHR30480:SF16">
    <property type="entry name" value="GLYCOSIDE HYDROLASE FAMILY 3 DOMAIN PROTEIN"/>
    <property type="match status" value="1"/>
</dbReference>
<feature type="domain" description="Glycoside hydrolase family 3 N-terminal" evidence="4">
    <location>
        <begin position="10"/>
        <end position="309"/>
    </location>
</feature>
<evidence type="ECO:0000256" key="2">
    <source>
        <dbReference type="ARBA" id="ARBA00022801"/>
    </source>
</evidence>
<name>A0ABQ2CZG8_9DEIO</name>
<dbReference type="InterPro" id="IPR001764">
    <property type="entry name" value="Glyco_hydro_3_N"/>
</dbReference>
<dbReference type="Proteomes" id="UP000632222">
    <property type="component" value="Unassembled WGS sequence"/>
</dbReference>
<dbReference type="InterPro" id="IPR017853">
    <property type="entry name" value="GH"/>
</dbReference>
<comment type="similarity">
    <text evidence="1">Belongs to the glycosyl hydrolase 3 family.</text>
</comment>
<dbReference type="InterPro" id="IPR036962">
    <property type="entry name" value="Glyco_hydro_3_N_sf"/>
</dbReference>
<evidence type="ECO:0000256" key="3">
    <source>
        <dbReference type="ARBA" id="ARBA00023295"/>
    </source>
</evidence>
<keyword evidence="3" id="KW-0326">Glycosidase</keyword>
<evidence type="ECO:0000256" key="1">
    <source>
        <dbReference type="ARBA" id="ARBA00005336"/>
    </source>
</evidence>